<accession>A0AAV7QWM2</accession>
<reference evidence="1" key="1">
    <citation type="journal article" date="2022" name="bioRxiv">
        <title>Sequencing and chromosome-scale assembly of the giantPleurodeles waltlgenome.</title>
        <authorList>
            <person name="Brown T."/>
            <person name="Elewa A."/>
            <person name="Iarovenko S."/>
            <person name="Subramanian E."/>
            <person name="Araus A.J."/>
            <person name="Petzold A."/>
            <person name="Susuki M."/>
            <person name="Suzuki K.-i.T."/>
            <person name="Hayashi T."/>
            <person name="Toyoda A."/>
            <person name="Oliveira C."/>
            <person name="Osipova E."/>
            <person name="Leigh N.D."/>
            <person name="Simon A."/>
            <person name="Yun M.H."/>
        </authorList>
    </citation>
    <scope>NUCLEOTIDE SEQUENCE</scope>
    <source>
        <strain evidence="1">20211129_DDA</strain>
        <tissue evidence="1">Liver</tissue>
    </source>
</reference>
<dbReference type="AlphaFoldDB" id="A0AAV7QWM2"/>
<keyword evidence="2" id="KW-1185">Reference proteome</keyword>
<comment type="caution">
    <text evidence="1">The sequence shown here is derived from an EMBL/GenBank/DDBJ whole genome shotgun (WGS) entry which is preliminary data.</text>
</comment>
<name>A0AAV7QWM2_PLEWA</name>
<gene>
    <name evidence="1" type="ORF">NDU88_009743</name>
</gene>
<dbReference type="Proteomes" id="UP001066276">
    <property type="component" value="Chromosome 6"/>
</dbReference>
<proteinExistence type="predicted"/>
<dbReference type="EMBL" id="JANPWB010000010">
    <property type="protein sequence ID" value="KAJ1143434.1"/>
    <property type="molecule type" value="Genomic_DNA"/>
</dbReference>
<organism evidence="1 2">
    <name type="scientific">Pleurodeles waltl</name>
    <name type="common">Iberian ribbed newt</name>
    <dbReference type="NCBI Taxonomy" id="8319"/>
    <lineage>
        <taxon>Eukaryota</taxon>
        <taxon>Metazoa</taxon>
        <taxon>Chordata</taxon>
        <taxon>Craniata</taxon>
        <taxon>Vertebrata</taxon>
        <taxon>Euteleostomi</taxon>
        <taxon>Amphibia</taxon>
        <taxon>Batrachia</taxon>
        <taxon>Caudata</taxon>
        <taxon>Salamandroidea</taxon>
        <taxon>Salamandridae</taxon>
        <taxon>Pleurodelinae</taxon>
        <taxon>Pleurodeles</taxon>
    </lineage>
</organism>
<sequence length="133" mass="12981">MVTYFVPAAVPGSGCLECFSQLIGAGTGGVARPGGRVGAPHPGSGACLVVRRALGWPGAGSILAGASLPPCCGLIGGRFAPQPGGGWGVGALSVGPDVAAGAGGRKVLGPCFLRGQQPKVNFRTGDVWSARAD</sequence>
<protein>
    <submittedName>
        <fullName evidence="1">Uncharacterized protein</fullName>
    </submittedName>
</protein>
<evidence type="ECO:0000313" key="1">
    <source>
        <dbReference type="EMBL" id="KAJ1143434.1"/>
    </source>
</evidence>
<evidence type="ECO:0000313" key="2">
    <source>
        <dbReference type="Proteomes" id="UP001066276"/>
    </source>
</evidence>